<gene>
    <name evidence="3" type="ORF">GM1_023_00110</name>
</gene>
<keyword evidence="2" id="KW-1133">Transmembrane helix</keyword>
<organism evidence="3 4">
    <name type="scientific">Gordonia malaquae NBRC 108250</name>
    <dbReference type="NCBI Taxonomy" id="1223542"/>
    <lineage>
        <taxon>Bacteria</taxon>
        <taxon>Bacillati</taxon>
        <taxon>Actinomycetota</taxon>
        <taxon>Actinomycetes</taxon>
        <taxon>Mycobacteriales</taxon>
        <taxon>Gordoniaceae</taxon>
        <taxon>Gordonia</taxon>
    </lineage>
</organism>
<proteinExistence type="predicted"/>
<evidence type="ECO:0000313" key="4">
    <source>
        <dbReference type="Proteomes" id="UP000035009"/>
    </source>
</evidence>
<dbReference type="Pfam" id="PF10935">
    <property type="entry name" value="DUF2637"/>
    <property type="match status" value="1"/>
</dbReference>
<evidence type="ECO:0008006" key="5">
    <source>
        <dbReference type="Google" id="ProtNLM"/>
    </source>
</evidence>
<dbReference type="AlphaFoldDB" id="M3UYE1"/>
<evidence type="ECO:0000256" key="1">
    <source>
        <dbReference type="SAM" id="MobiDB-lite"/>
    </source>
</evidence>
<reference evidence="3 4" key="1">
    <citation type="submission" date="2013-02" db="EMBL/GenBank/DDBJ databases">
        <title>Whole genome shotgun sequence of Gordonia malaquae NBRC 108250.</title>
        <authorList>
            <person name="Yoshida I."/>
            <person name="Hosoyama A."/>
            <person name="Tsuchikane K."/>
            <person name="Ando Y."/>
            <person name="Baba S."/>
            <person name="Ohji S."/>
            <person name="Hamada M."/>
            <person name="Tamura T."/>
            <person name="Yamazoe A."/>
            <person name="Yamazaki S."/>
            <person name="Fujita N."/>
        </authorList>
    </citation>
    <scope>NUCLEOTIDE SEQUENCE [LARGE SCALE GENOMIC DNA]</scope>
    <source>
        <strain evidence="3 4">NBRC 108250</strain>
    </source>
</reference>
<keyword evidence="4" id="KW-1185">Reference proteome</keyword>
<dbReference type="EMBL" id="BAOP01000023">
    <property type="protein sequence ID" value="GAC80852.1"/>
    <property type="molecule type" value="Genomic_DNA"/>
</dbReference>
<dbReference type="InterPro" id="IPR021235">
    <property type="entry name" value="DUF2637"/>
</dbReference>
<comment type="caution">
    <text evidence="3">The sequence shown here is derived from an EMBL/GenBank/DDBJ whole genome shotgun (WGS) entry which is preliminary data.</text>
</comment>
<keyword evidence="2" id="KW-0472">Membrane</keyword>
<dbReference type="RefSeq" id="WP_008380157.1">
    <property type="nucleotide sequence ID" value="NZ_BAOP01000023.1"/>
</dbReference>
<sequence length="378" mass="39850">MLNKFRSDPGIETYGRGYAWALVLFFTAASVLLNGAHAVLGMAGESPWAKFWAVVTAVLFPLAVLAETHFLVNLIREWDMRARWIAALRIVCILAVLVVAYIAFVRSFYALGDMAALMGIPDEDWWMLPASIDAMIILSTLGVVIAEGQMALDRDEGAVDQPLGGPVPLVVTDELTAPEPQLAAPVTSRTDGPSVSSALELTDATDELTTIEAVSDDDELTVSGPVTRSGRTDEAQVTTVPSLVTDELTTLEQVVSDDVVSAETAVSDDVPLISTDEAAPASSSVTTADERTDGAATDDGLIVLAEQVRSRKGLRAPAPKVAAALEQAAAGQSPTAIAKEIGGSHNTIRGWIEEARDLDPGYAARLDGKPQLVAVGSD</sequence>
<feature type="transmembrane region" description="Helical" evidence="2">
    <location>
        <begin position="20"/>
        <end position="39"/>
    </location>
</feature>
<feature type="region of interest" description="Disordered" evidence="1">
    <location>
        <begin position="218"/>
        <end position="239"/>
    </location>
</feature>
<name>M3UYE1_GORML</name>
<feature type="transmembrane region" description="Helical" evidence="2">
    <location>
        <begin position="125"/>
        <end position="146"/>
    </location>
</feature>
<feature type="region of interest" description="Disordered" evidence="1">
    <location>
        <begin position="271"/>
        <end position="293"/>
    </location>
</feature>
<protein>
    <recommendedName>
        <fullName evidence="5">DUF2637 domain-containing protein</fullName>
    </recommendedName>
</protein>
<dbReference type="Proteomes" id="UP000035009">
    <property type="component" value="Unassembled WGS sequence"/>
</dbReference>
<feature type="transmembrane region" description="Helical" evidence="2">
    <location>
        <begin position="84"/>
        <end position="105"/>
    </location>
</feature>
<keyword evidence="2" id="KW-0812">Transmembrane</keyword>
<dbReference type="STRING" id="410332.SAMN04488550_0586"/>
<accession>M3UYE1</accession>
<feature type="transmembrane region" description="Helical" evidence="2">
    <location>
        <begin position="51"/>
        <end position="72"/>
    </location>
</feature>
<evidence type="ECO:0000256" key="2">
    <source>
        <dbReference type="SAM" id="Phobius"/>
    </source>
</evidence>
<evidence type="ECO:0000313" key="3">
    <source>
        <dbReference type="EMBL" id="GAC80852.1"/>
    </source>
</evidence>